<dbReference type="STRING" id="910347.SAMN05421773_102485"/>
<reference evidence="4 5" key="1">
    <citation type="submission" date="2016-10" db="EMBL/GenBank/DDBJ databases">
        <authorList>
            <person name="de Groot N.N."/>
        </authorList>
    </citation>
    <scope>NUCLEOTIDE SEQUENCE [LARGE SCALE GENOMIC DNA]</scope>
    <source>
        <strain evidence="4 5">CGMCC 4.5739</strain>
    </source>
</reference>
<feature type="compositionally biased region" description="Low complexity" evidence="3">
    <location>
        <begin position="53"/>
        <end position="72"/>
    </location>
</feature>
<dbReference type="GO" id="GO:0016491">
    <property type="term" value="F:oxidoreductase activity"/>
    <property type="evidence" value="ECO:0007669"/>
    <property type="project" value="UniProtKB-KW"/>
</dbReference>
<feature type="region of interest" description="Disordered" evidence="3">
    <location>
        <begin position="52"/>
        <end position="72"/>
    </location>
</feature>
<evidence type="ECO:0000313" key="5">
    <source>
        <dbReference type="Proteomes" id="UP000199207"/>
    </source>
</evidence>
<name>A0A1I1HQU0_9ACTN</name>
<dbReference type="Proteomes" id="UP000199207">
    <property type="component" value="Unassembled WGS sequence"/>
</dbReference>
<gene>
    <name evidence="4" type="ORF">SAMN05421773_102485</name>
</gene>
<dbReference type="Gene3D" id="3.40.50.720">
    <property type="entry name" value="NAD(P)-binding Rossmann-like Domain"/>
    <property type="match status" value="1"/>
</dbReference>
<dbReference type="EMBL" id="FOLM01000002">
    <property type="protein sequence ID" value="SFC26226.1"/>
    <property type="molecule type" value="Genomic_DNA"/>
</dbReference>
<dbReference type="PRINTS" id="PR00081">
    <property type="entry name" value="GDHRDH"/>
</dbReference>
<dbReference type="AlphaFoldDB" id="A0A1I1HQU0"/>
<organism evidence="4 5">
    <name type="scientific">Streptomyces aidingensis</name>
    <dbReference type="NCBI Taxonomy" id="910347"/>
    <lineage>
        <taxon>Bacteria</taxon>
        <taxon>Bacillati</taxon>
        <taxon>Actinomycetota</taxon>
        <taxon>Actinomycetes</taxon>
        <taxon>Kitasatosporales</taxon>
        <taxon>Streptomycetaceae</taxon>
        <taxon>Streptomyces</taxon>
    </lineage>
</organism>
<dbReference type="SUPFAM" id="SSF51735">
    <property type="entry name" value="NAD(P)-binding Rossmann-fold domains"/>
    <property type="match status" value="1"/>
</dbReference>
<protein>
    <submittedName>
        <fullName evidence="4">3-oxoacyl-[acyl-carrier protein] reductase</fullName>
    </submittedName>
</protein>
<dbReference type="PANTHER" id="PTHR43943">
    <property type="entry name" value="DEHYDROGENASE/REDUCTASE (SDR FAMILY) MEMBER 4"/>
    <property type="match status" value="1"/>
</dbReference>
<proteinExistence type="inferred from homology"/>
<evidence type="ECO:0000313" key="4">
    <source>
        <dbReference type="EMBL" id="SFC26226.1"/>
    </source>
</evidence>
<sequence length="259" mass="26079">MDLGLHGRVWLVTGGSKGLGLATAAALVADGARVVISSRDQANVDAALDRLNGPAGPDRPAVAAGAAADQADPGTPRRLLDLALERFGRLDGALVSVGGPPPGSAASATDEQWRAAFESVFLGALRCARTVAGHLAGQPDGGAVALVLSTSARSPLTGLGISNGLRPGLAMAAKDLADEYGPRGVRVLGLMPGRIATDRLARLDAADPAGRQAALDAIPLRRYGTPEEFGRVAAFLLSPAAGYVTGSLIAVDGGALRTL</sequence>
<keyword evidence="5" id="KW-1185">Reference proteome</keyword>
<dbReference type="InterPro" id="IPR036291">
    <property type="entry name" value="NAD(P)-bd_dom_sf"/>
</dbReference>
<evidence type="ECO:0000256" key="3">
    <source>
        <dbReference type="SAM" id="MobiDB-lite"/>
    </source>
</evidence>
<comment type="similarity">
    <text evidence="1">Belongs to the short-chain dehydrogenases/reductases (SDR) family.</text>
</comment>
<dbReference type="PANTHER" id="PTHR43943:SF17">
    <property type="entry name" value="3-PHENYLPROPIONATE-DIHYDRODIOL_CINNAMIC ACID-DIHYDRODIOL DEHYDROGENASE"/>
    <property type="match status" value="1"/>
</dbReference>
<evidence type="ECO:0000256" key="1">
    <source>
        <dbReference type="ARBA" id="ARBA00006484"/>
    </source>
</evidence>
<dbReference type="OrthoDB" id="9804774at2"/>
<evidence type="ECO:0000256" key="2">
    <source>
        <dbReference type="ARBA" id="ARBA00023002"/>
    </source>
</evidence>
<dbReference type="InterPro" id="IPR002347">
    <property type="entry name" value="SDR_fam"/>
</dbReference>
<dbReference type="RefSeq" id="WP_093837750.1">
    <property type="nucleotide sequence ID" value="NZ_FOLM01000002.1"/>
</dbReference>
<dbReference type="Pfam" id="PF13561">
    <property type="entry name" value="adh_short_C2"/>
    <property type="match status" value="1"/>
</dbReference>
<keyword evidence="2" id="KW-0560">Oxidoreductase</keyword>
<accession>A0A1I1HQU0</accession>